<dbReference type="PROSITE" id="PS50908">
    <property type="entry name" value="RWD"/>
    <property type="match status" value="1"/>
</dbReference>
<dbReference type="SMART" id="SM00591">
    <property type="entry name" value="RWD"/>
    <property type="match status" value="1"/>
</dbReference>
<evidence type="ECO:0000256" key="3">
    <source>
        <dbReference type="ARBA" id="ARBA00022490"/>
    </source>
</evidence>
<dbReference type="InterPro" id="IPR001498">
    <property type="entry name" value="Impact_N"/>
</dbReference>
<sequence>MSAGREAQLEELVGLEAVFGKDVKIDTTSYSCFAYLPSLTASPHVTLKINLPESYPEHSAPELEVLAAHLRQSTRARLAEQLKARFSPGSGPVIYDWLEWLKEENLLDELVPQPAQLSADANQQEAQEQVAAGVAAEQAAATARDFLSHLDDVSSQIVHGEPITEKRSTFQAHLAAVKSMEEVQEVMEALLQNNKIQNATHNIMAFRIRLPLSDTYLQDCDDDGESAAGARLLHLLQIMDACNVVIIVSRCCVTANPGPEGKSGDGLAQPISRSLVVCWTK</sequence>
<dbReference type="InterPro" id="IPR020568">
    <property type="entry name" value="Ribosomal_Su5_D2-typ_SF"/>
</dbReference>
<dbReference type="Pfam" id="PF05773">
    <property type="entry name" value="RWD"/>
    <property type="match status" value="1"/>
</dbReference>
<evidence type="ECO:0000256" key="5">
    <source>
        <dbReference type="ARBA" id="ARBA00022845"/>
    </source>
</evidence>
<proteinExistence type="inferred from homology"/>
<dbReference type="InterPro" id="IPR016135">
    <property type="entry name" value="UBQ-conjugating_enzyme/RWD"/>
</dbReference>
<evidence type="ECO:0000313" key="9">
    <source>
        <dbReference type="Proteomes" id="UP001485043"/>
    </source>
</evidence>
<comment type="caution">
    <text evidence="8">The sequence shown here is derived from an EMBL/GenBank/DDBJ whole genome shotgun (WGS) entry which is preliminary data.</text>
</comment>
<dbReference type="Gene3D" id="3.10.110.10">
    <property type="entry name" value="Ubiquitin Conjugating Enzyme"/>
    <property type="match status" value="1"/>
</dbReference>
<accession>A0AAW1TD66</accession>
<keyword evidence="9" id="KW-1185">Reference proteome</keyword>
<evidence type="ECO:0000256" key="6">
    <source>
        <dbReference type="ARBA" id="ARBA00023016"/>
    </source>
</evidence>
<dbReference type="PANTHER" id="PTHR16301:SF25">
    <property type="entry name" value="PROTEIN IMPACT"/>
    <property type="match status" value="1"/>
</dbReference>
<evidence type="ECO:0000256" key="4">
    <source>
        <dbReference type="ARBA" id="ARBA00022491"/>
    </source>
</evidence>
<comment type="similarity">
    <text evidence="2">Belongs to the IMPACT family.</text>
</comment>
<keyword evidence="6" id="KW-0346">Stress response</keyword>
<dbReference type="AlphaFoldDB" id="A0AAW1TD66"/>
<dbReference type="Proteomes" id="UP001485043">
    <property type="component" value="Unassembled WGS sequence"/>
</dbReference>
<dbReference type="InterPro" id="IPR036956">
    <property type="entry name" value="Impact_N_sf"/>
</dbReference>
<dbReference type="InterPro" id="IPR006575">
    <property type="entry name" value="RWD_dom"/>
</dbReference>
<dbReference type="GO" id="GO:0140469">
    <property type="term" value="P:GCN2-mediated signaling"/>
    <property type="evidence" value="ECO:0007669"/>
    <property type="project" value="TreeGrafter"/>
</dbReference>
<dbReference type="SUPFAM" id="SSF54211">
    <property type="entry name" value="Ribosomal protein S5 domain 2-like"/>
    <property type="match status" value="1"/>
</dbReference>
<keyword evidence="3" id="KW-0963">Cytoplasm</keyword>
<comment type="subcellular location">
    <subcellularLocation>
        <location evidence="1">Cytoplasm</location>
    </subcellularLocation>
</comment>
<gene>
    <name evidence="8" type="ORF">WJX84_005915</name>
</gene>
<dbReference type="GO" id="GO:0006446">
    <property type="term" value="P:regulation of translational initiation"/>
    <property type="evidence" value="ECO:0007669"/>
    <property type="project" value="TreeGrafter"/>
</dbReference>
<keyword evidence="4" id="KW-0678">Repressor</keyword>
<organism evidence="8 9">
    <name type="scientific">Apatococcus fuscideae</name>
    <dbReference type="NCBI Taxonomy" id="2026836"/>
    <lineage>
        <taxon>Eukaryota</taxon>
        <taxon>Viridiplantae</taxon>
        <taxon>Chlorophyta</taxon>
        <taxon>core chlorophytes</taxon>
        <taxon>Trebouxiophyceae</taxon>
        <taxon>Chlorellales</taxon>
        <taxon>Chlorellaceae</taxon>
        <taxon>Apatococcus</taxon>
    </lineage>
</organism>
<dbReference type="Pfam" id="PF01205">
    <property type="entry name" value="Impact_N"/>
    <property type="match status" value="1"/>
</dbReference>
<protein>
    <recommendedName>
        <fullName evidence="7">RWD domain-containing protein</fullName>
    </recommendedName>
</protein>
<dbReference type="Gene3D" id="3.30.230.30">
    <property type="entry name" value="Impact, N-terminal domain"/>
    <property type="match status" value="1"/>
</dbReference>
<dbReference type="CDD" id="cd23821">
    <property type="entry name" value="RWD_IMPACT"/>
    <property type="match status" value="1"/>
</dbReference>
<dbReference type="EMBL" id="JALJOV010000128">
    <property type="protein sequence ID" value="KAK9866859.1"/>
    <property type="molecule type" value="Genomic_DNA"/>
</dbReference>
<keyword evidence="5" id="KW-0810">Translation regulation</keyword>
<evidence type="ECO:0000256" key="1">
    <source>
        <dbReference type="ARBA" id="ARBA00004496"/>
    </source>
</evidence>
<name>A0AAW1TD66_9CHLO</name>
<reference evidence="8 9" key="1">
    <citation type="journal article" date="2024" name="Nat. Commun.">
        <title>Phylogenomics reveals the evolutionary origins of lichenization in chlorophyte algae.</title>
        <authorList>
            <person name="Puginier C."/>
            <person name="Libourel C."/>
            <person name="Otte J."/>
            <person name="Skaloud P."/>
            <person name="Haon M."/>
            <person name="Grisel S."/>
            <person name="Petersen M."/>
            <person name="Berrin J.G."/>
            <person name="Delaux P.M."/>
            <person name="Dal Grande F."/>
            <person name="Keller J."/>
        </authorList>
    </citation>
    <scope>NUCLEOTIDE SEQUENCE [LARGE SCALE GENOMIC DNA]</scope>
    <source>
        <strain evidence="8 9">SAG 2523</strain>
    </source>
</reference>
<dbReference type="PANTHER" id="PTHR16301">
    <property type="entry name" value="IMPACT-RELATED"/>
    <property type="match status" value="1"/>
</dbReference>
<feature type="domain" description="RWD" evidence="7">
    <location>
        <begin position="10"/>
        <end position="108"/>
    </location>
</feature>
<evidence type="ECO:0000256" key="2">
    <source>
        <dbReference type="ARBA" id="ARBA00007665"/>
    </source>
</evidence>
<dbReference type="GO" id="GO:0005737">
    <property type="term" value="C:cytoplasm"/>
    <property type="evidence" value="ECO:0007669"/>
    <property type="project" value="UniProtKB-SubCell"/>
</dbReference>
<evidence type="ECO:0000259" key="7">
    <source>
        <dbReference type="PROSITE" id="PS50908"/>
    </source>
</evidence>
<dbReference type="InterPro" id="IPR023582">
    <property type="entry name" value="Impact"/>
</dbReference>
<dbReference type="SUPFAM" id="SSF54495">
    <property type="entry name" value="UBC-like"/>
    <property type="match status" value="1"/>
</dbReference>
<evidence type="ECO:0000313" key="8">
    <source>
        <dbReference type="EMBL" id="KAK9866859.1"/>
    </source>
</evidence>